<keyword evidence="1" id="KW-0472">Membrane</keyword>
<feature type="transmembrane region" description="Helical" evidence="1">
    <location>
        <begin position="248"/>
        <end position="266"/>
    </location>
</feature>
<feature type="transmembrane region" description="Helical" evidence="1">
    <location>
        <begin position="357"/>
        <end position="382"/>
    </location>
</feature>
<feature type="transmembrane region" description="Helical" evidence="1">
    <location>
        <begin position="33"/>
        <end position="57"/>
    </location>
</feature>
<feature type="transmembrane region" description="Helical" evidence="1">
    <location>
        <begin position="130"/>
        <end position="149"/>
    </location>
</feature>
<evidence type="ECO:0000256" key="1">
    <source>
        <dbReference type="SAM" id="Phobius"/>
    </source>
</evidence>
<evidence type="ECO:0000313" key="2">
    <source>
        <dbReference type="EMBL" id="GAA5495014.1"/>
    </source>
</evidence>
<keyword evidence="1" id="KW-0812">Transmembrane</keyword>
<comment type="caution">
    <text evidence="2">The sequence shown here is derived from an EMBL/GenBank/DDBJ whole genome shotgun (WGS) entry which is preliminary data.</text>
</comment>
<dbReference type="EMBL" id="BAABRL010000003">
    <property type="protein sequence ID" value="GAA5495014.1"/>
    <property type="molecule type" value="Genomic_DNA"/>
</dbReference>
<keyword evidence="3" id="KW-1185">Reference proteome</keyword>
<evidence type="ECO:0000313" key="3">
    <source>
        <dbReference type="Proteomes" id="UP001424741"/>
    </source>
</evidence>
<reference evidence="2 3" key="1">
    <citation type="submission" date="2024-02" db="EMBL/GenBank/DDBJ databases">
        <title>Rubritalea halochordaticola NBRC 107102.</title>
        <authorList>
            <person name="Ichikawa N."/>
            <person name="Katano-Makiyama Y."/>
            <person name="Hidaka K."/>
        </authorList>
    </citation>
    <scope>NUCLEOTIDE SEQUENCE [LARGE SCALE GENOMIC DNA]</scope>
    <source>
        <strain evidence="2 3">NBRC 107102</strain>
    </source>
</reference>
<proteinExistence type="predicted"/>
<dbReference type="Proteomes" id="UP001424741">
    <property type="component" value="Unassembled WGS sequence"/>
</dbReference>
<name>A0ABP9UX15_9BACT</name>
<feature type="transmembrane region" description="Helical" evidence="1">
    <location>
        <begin position="448"/>
        <end position="466"/>
    </location>
</feature>
<evidence type="ECO:0008006" key="4">
    <source>
        <dbReference type="Google" id="ProtNLM"/>
    </source>
</evidence>
<feature type="transmembrane region" description="Helical" evidence="1">
    <location>
        <begin position="155"/>
        <end position="179"/>
    </location>
</feature>
<organism evidence="2 3">
    <name type="scientific">Rubritalea halochordaticola</name>
    <dbReference type="NCBI Taxonomy" id="714537"/>
    <lineage>
        <taxon>Bacteria</taxon>
        <taxon>Pseudomonadati</taxon>
        <taxon>Verrucomicrobiota</taxon>
        <taxon>Verrucomicrobiia</taxon>
        <taxon>Verrucomicrobiales</taxon>
        <taxon>Rubritaleaceae</taxon>
        <taxon>Rubritalea</taxon>
    </lineage>
</organism>
<feature type="transmembrane region" description="Helical" evidence="1">
    <location>
        <begin position="69"/>
        <end position="93"/>
    </location>
</feature>
<accession>A0ABP9UX15</accession>
<feature type="transmembrane region" description="Helical" evidence="1">
    <location>
        <begin position="478"/>
        <end position="500"/>
    </location>
</feature>
<feature type="transmembrane region" description="Helical" evidence="1">
    <location>
        <begin position="403"/>
        <end position="428"/>
    </location>
</feature>
<dbReference type="RefSeq" id="WP_346187869.1">
    <property type="nucleotide sequence ID" value="NZ_BAABRL010000003.1"/>
</dbReference>
<keyword evidence="1" id="KW-1133">Transmembrane helix</keyword>
<feature type="transmembrane region" description="Helical" evidence="1">
    <location>
        <begin position="506"/>
        <end position="525"/>
    </location>
</feature>
<feature type="transmembrane region" description="Helical" evidence="1">
    <location>
        <begin position="537"/>
        <end position="559"/>
    </location>
</feature>
<gene>
    <name evidence="2" type="ORF">Rhal01_01184</name>
</gene>
<sequence>MPEDSLSSLPQFWQIWKNPIFTRYRRSKLRISALITGALLYGGLSVFILLISIGISAEYLQTKFEDTAIYPFIVLIFLQIMIMNFGGTGAVAAGMARESIDDVLTYQRLTPLSPLTKVIGYLTGLPIRQYYHTLTTVPVTIALIFMGGIEMKIWLPIYTVLFTSTIMFHLLAMSVGFIMGKKFSALISQGLVALLYLAFPQLSKFGFVVFEYLTMRPTLFISLQGEIPISYVRSETAMFFNWEISHTWYSIAVQTLLSLVFLSILLRRWRQESAHLLSKAQSVLMCAVAHTIILGGIWANTSNGAIFDVDLNRGRTESRFPSPPLQAEQKQGIPPDLLTQNPKAVIVEEVIEQNPQYVASTIIGVYGLISLALAVLLQYLYTPDKFTYFAGIRQRLKDGRSSFALFPDSASAIPTTLVITVMSIYAWLLYSRHLLNTAEIQQYLDGRSWQSLETLIILTLSAPLLGHGFAMEQWGKKLIGTMALFIWVIPLATALLGTAWNLNQDIFGLLYGFSPLAMVFAPAFGLTHLDYLMDRPFIVGSLIGTTLYFALSIIALTMICKRHKLFLGTQKRD</sequence>
<feature type="transmembrane region" description="Helical" evidence="1">
    <location>
        <begin position="191"/>
        <end position="210"/>
    </location>
</feature>
<protein>
    <recommendedName>
        <fullName evidence="4">ABC transporter permease</fullName>
    </recommendedName>
</protein>